<accession>A0A7M1RZJ7</accession>
<evidence type="ECO:0000313" key="3">
    <source>
        <dbReference type="EMBL" id="QOR59554.1"/>
    </source>
</evidence>
<evidence type="ECO:0000313" key="4">
    <source>
        <dbReference type="Proteomes" id="UP000594161"/>
    </source>
</evidence>
<proteinExistence type="predicted"/>
<dbReference type="Proteomes" id="UP000594161">
    <property type="component" value="Segment"/>
</dbReference>
<dbReference type="EMBL" id="MT774391">
    <property type="protein sequence ID" value="QOR59554.1"/>
    <property type="molecule type" value="Genomic_DNA"/>
</dbReference>
<organism evidence="3 4">
    <name type="scientific">uncultured phage cr126_1</name>
    <dbReference type="NCBI Taxonomy" id="2772075"/>
    <lineage>
        <taxon>Viruses</taxon>
        <taxon>Duplodnaviria</taxon>
        <taxon>Heunggongvirae</taxon>
        <taxon>Uroviricota</taxon>
        <taxon>Caudoviricetes</taxon>
        <taxon>Crassvirales</taxon>
        <taxon>Steigviridae</taxon>
        <taxon>Asinivirinae</taxon>
        <taxon>Kolpuevirus</taxon>
        <taxon>Kolpuevirus hominis</taxon>
    </lineage>
</organism>
<evidence type="ECO:0000259" key="2">
    <source>
        <dbReference type="PROSITE" id="PS50175"/>
    </source>
</evidence>
<reference evidence="3 4" key="1">
    <citation type="submission" date="2020-07" db="EMBL/GenBank/DDBJ databases">
        <title>Taxonomic proposal: Crassvirales, a new order of highly abundant and diverse bacterial viruses.</title>
        <authorList>
            <person name="Shkoporov A.N."/>
            <person name="Stockdale S.R."/>
            <person name="Guerin E."/>
            <person name="Ross R.P."/>
            <person name="Hill C."/>
        </authorList>
    </citation>
    <scope>NUCLEOTIDE SEQUENCE [LARGE SCALE GENOMIC DNA]</scope>
</reference>
<dbReference type="GO" id="GO:0006508">
    <property type="term" value="P:proteolysis"/>
    <property type="evidence" value="ECO:0007669"/>
    <property type="project" value="UniProtKB-KW"/>
</dbReference>
<dbReference type="InterPro" id="IPR021109">
    <property type="entry name" value="Peptidase_aspartic_dom_sf"/>
</dbReference>
<sequence length="167" mass="18612">MITNILFVVGLALLAALFAKVVDMARKGDTRMLADKMSFRETLDLTELPIVTFRNNDKKFNFLLDTGATNSVINKSALADMVSNPTGKKDTIYGSDGNREEVDIVSIGISYKDNTFDEEFYAKDLDAAFGNLKVSHGVNLHGILGNSFFQRYRYVIDFDKLVAYSAM</sequence>
<keyword evidence="1" id="KW-0378">Hydrolase</keyword>
<protein>
    <submittedName>
        <fullName evidence="3">Aspartyl protease</fullName>
    </submittedName>
</protein>
<dbReference type="SUPFAM" id="SSF50630">
    <property type="entry name" value="Acid proteases"/>
    <property type="match status" value="1"/>
</dbReference>
<dbReference type="GO" id="GO:0004190">
    <property type="term" value="F:aspartic-type endopeptidase activity"/>
    <property type="evidence" value="ECO:0007669"/>
    <property type="project" value="InterPro"/>
</dbReference>
<dbReference type="RefSeq" id="YP_010111712.1">
    <property type="nucleotide sequence ID" value="NC_055884.1"/>
</dbReference>
<dbReference type="PROSITE" id="PS00141">
    <property type="entry name" value="ASP_PROTEASE"/>
    <property type="match status" value="1"/>
</dbReference>
<dbReference type="Pfam" id="PF13650">
    <property type="entry name" value="Asp_protease_2"/>
    <property type="match status" value="1"/>
</dbReference>
<dbReference type="PROSITE" id="PS50175">
    <property type="entry name" value="ASP_PROT_RETROV"/>
    <property type="match status" value="1"/>
</dbReference>
<dbReference type="Gene3D" id="2.40.70.10">
    <property type="entry name" value="Acid Proteases"/>
    <property type="match status" value="1"/>
</dbReference>
<feature type="domain" description="Peptidase A2" evidence="2">
    <location>
        <begin position="60"/>
        <end position="97"/>
    </location>
</feature>
<evidence type="ECO:0000256" key="1">
    <source>
        <dbReference type="ARBA" id="ARBA00022801"/>
    </source>
</evidence>
<dbReference type="KEGG" id="vg:65130161"/>
<dbReference type="GeneID" id="65130161"/>
<dbReference type="InterPro" id="IPR001969">
    <property type="entry name" value="Aspartic_peptidase_AS"/>
</dbReference>
<name>A0A7M1RZJ7_9CAUD</name>
<dbReference type="InterPro" id="IPR001995">
    <property type="entry name" value="Peptidase_A2_cat"/>
</dbReference>
<keyword evidence="4" id="KW-1185">Reference proteome</keyword>
<keyword evidence="3" id="KW-0645">Protease</keyword>